<name>A0A537JGK6_9BACT</name>
<feature type="region of interest" description="Disordered" evidence="1">
    <location>
        <begin position="42"/>
        <end position="68"/>
    </location>
</feature>
<gene>
    <name evidence="2" type="ORF">E6H04_04680</name>
</gene>
<dbReference type="Proteomes" id="UP000320048">
    <property type="component" value="Unassembled WGS sequence"/>
</dbReference>
<protein>
    <submittedName>
        <fullName evidence="2">Uncharacterized protein</fullName>
    </submittedName>
</protein>
<organism evidence="2 3">
    <name type="scientific">Candidatus Segetimicrobium genomatis</name>
    <dbReference type="NCBI Taxonomy" id="2569760"/>
    <lineage>
        <taxon>Bacteria</taxon>
        <taxon>Bacillati</taxon>
        <taxon>Candidatus Sysuimicrobiota</taxon>
        <taxon>Candidatus Sysuimicrobiia</taxon>
        <taxon>Candidatus Sysuimicrobiales</taxon>
        <taxon>Candidatus Segetimicrobiaceae</taxon>
        <taxon>Candidatus Segetimicrobium</taxon>
    </lineage>
</organism>
<dbReference type="AlphaFoldDB" id="A0A537JGK6"/>
<sequence length="119" mass="13595">MVAASKAVRLREFYQRLRTLPAAAGFEEAWTQISRTLNQVEDEMSGVPYDPSKWQTDDRLYPPQRDSERAFSGYPKVRRFRSLKHNTLIGENGSIEIRTLTNQIVFSKTGADGKGVMEQ</sequence>
<reference evidence="2 3" key="1">
    <citation type="journal article" date="2019" name="Nat. Microbiol.">
        <title>Mediterranean grassland soil C-N compound turnover is dependent on rainfall and depth, and is mediated by genomically divergent microorganisms.</title>
        <authorList>
            <person name="Diamond S."/>
            <person name="Andeer P.F."/>
            <person name="Li Z."/>
            <person name="Crits-Christoph A."/>
            <person name="Burstein D."/>
            <person name="Anantharaman K."/>
            <person name="Lane K.R."/>
            <person name="Thomas B.C."/>
            <person name="Pan C."/>
            <person name="Northen T.R."/>
            <person name="Banfield J.F."/>
        </authorList>
    </citation>
    <scope>NUCLEOTIDE SEQUENCE [LARGE SCALE GENOMIC DNA]</scope>
    <source>
        <strain evidence="2">NP_7</strain>
    </source>
</reference>
<evidence type="ECO:0000313" key="2">
    <source>
        <dbReference type="EMBL" id="TMI82472.1"/>
    </source>
</evidence>
<proteinExistence type="predicted"/>
<feature type="compositionally biased region" description="Basic and acidic residues" evidence="1">
    <location>
        <begin position="55"/>
        <end position="68"/>
    </location>
</feature>
<accession>A0A537JGK6</accession>
<evidence type="ECO:0000256" key="1">
    <source>
        <dbReference type="SAM" id="MobiDB-lite"/>
    </source>
</evidence>
<comment type="caution">
    <text evidence="2">The sequence shown here is derived from an EMBL/GenBank/DDBJ whole genome shotgun (WGS) entry which is preliminary data.</text>
</comment>
<dbReference type="EMBL" id="VBAO01000124">
    <property type="protein sequence ID" value="TMI82472.1"/>
    <property type="molecule type" value="Genomic_DNA"/>
</dbReference>
<evidence type="ECO:0000313" key="3">
    <source>
        <dbReference type="Proteomes" id="UP000320048"/>
    </source>
</evidence>